<organism evidence="1 2">
    <name type="scientific">Acrobeloides nanus</name>
    <dbReference type="NCBI Taxonomy" id="290746"/>
    <lineage>
        <taxon>Eukaryota</taxon>
        <taxon>Metazoa</taxon>
        <taxon>Ecdysozoa</taxon>
        <taxon>Nematoda</taxon>
        <taxon>Chromadorea</taxon>
        <taxon>Rhabditida</taxon>
        <taxon>Tylenchina</taxon>
        <taxon>Cephalobomorpha</taxon>
        <taxon>Cephaloboidea</taxon>
        <taxon>Cephalobidae</taxon>
        <taxon>Acrobeloides</taxon>
    </lineage>
</organism>
<keyword evidence="1" id="KW-1185">Reference proteome</keyword>
<proteinExistence type="predicted"/>
<accession>A0A914CGV7</accession>
<reference evidence="2" key="1">
    <citation type="submission" date="2022-11" db="UniProtKB">
        <authorList>
            <consortium name="WormBaseParasite"/>
        </authorList>
    </citation>
    <scope>IDENTIFICATION</scope>
</reference>
<sequence>MNEDDEPTTSRAIPSQEEVQKHLKELKEFYKNEIGTKAVELCGIKTFFVSSNGMRSLVSGKLAVYFEEQEFFNFLVEQCQKSRGE</sequence>
<dbReference type="AlphaFoldDB" id="A0A914CGV7"/>
<dbReference type="Proteomes" id="UP000887540">
    <property type="component" value="Unplaced"/>
</dbReference>
<evidence type="ECO:0000313" key="1">
    <source>
        <dbReference type="Proteomes" id="UP000887540"/>
    </source>
</evidence>
<protein>
    <submittedName>
        <fullName evidence="2">Uncharacterized protein</fullName>
    </submittedName>
</protein>
<dbReference type="WBParaSite" id="ACRNAN_scaffold10543.g25309.t1">
    <property type="protein sequence ID" value="ACRNAN_scaffold10543.g25309.t1"/>
    <property type="gene ID" value="ACRNAN_scaffold10543.g25309"/>
</dbReference>
<name>A0A914CGV7_9BILA</name>
<evidence type="ECO:0000313" key="2">
    <source>
        <dbReference type="WBParaSite" id="ACRNAN_scaffold10543.g25309.t1"/>
    </source>
</evidence>